<keyword evidence="1" id="KW-0812">Transmembrane</keyword>
<comment type="caution">
    <text evidence="2">The sequence shown here is derived from an EMBL/GenBank/DDBJ whole genome shotgun (WGS) entry which is preliminary data.</text>
</comment>
<evidence type="ECO:0000313" key="2">
    <source>
        <dbReference type="EMBL" id="MBB3115338.1"/>
    </source>
</evidence>
<dbReference type="RefSeq" id="WP_125185815.1">
    <property type="nucleotide sequence ID" value="NZ_CP047187.1"/>
</dbReference>
<proteinExistence type="predicted"/>
<dbReference type="Proteomes" id="UP000612712">
    <property type="component" value="Unassembled WGS sequence"/>
</dbReference>
<protein>
    <submittedName>
        <fullName evidence="2">Uncharacterized protein</fullName>
    </submittedName>
</protein>
<feature type="transmembrane region" description="Helical" evidence="1">
    <location>
        <begin position="100"/>
        <end position="124"/>
    </location>
</feature>
<evidence type="ECO:0000313" key="3">
    <source>
        <dbReference type="Proteomes" id="UP000612712"/>
    </source>
</evidence>
<dbReference type="EMBL" id="JACHWT010000002">
    <property type="protein sequence ID" value="MBB3115338.1"/>
    <property type="molecule type" value="Genomic_DNA"/>
</dbReference>
<dbReference type="AlphaFoldDB" id="A0A8H9Y6J9"/>
<accession>A0A8H9Y6J9</accession>
<keyword evidence="1" id="KW-1133">Transmembrane helix</keyword>
<dbReference type="GeneID" id="60808303"/>
<name>A0A8H9Y6J9_9CORY</name>
<keyword evidence="1" id="KW-0472">Membrane</keyword>
<sequence length="141" mass="16013">MREDSLYGLLGLDPDEDPAVLVHRIERRMDAAQPGDTARVDDLLLARELLGDPLRKAEYDRRLATLPRDTRRRWPRRWSRRTPGVVRRRPWALRRTGQVAAGPLAATVVLTAVALAVAVTAATGRGPWPLRHRRRARPHAR</sequence>
<evidence type="ECO:0000256" key="1">
    <source>
        <dbReference type="SAM" id="Phobius"/>
    </source>
</evidence>
<reference evidence="2" key="1">
    <citation type="submission" date="2020-08" db="EMBL/GenBank/DDBJ databases">
        <title>Sequencing the genomes of 1000 actinobacteria strains.</title>
        <authorList>
            <person name="Klenk H.-P."/>
        </authorList>
    </citation>
    <scope>NUCLEOTIDE SEQUENCE</scope>
    <source>
        <strain evidence="2">DSM 20582</strain>
    </source>
</reference>
<organism evidence="2 3">
    <name type="scientific">Corynebacterium bovis DSM 20582 = CIP 54.80</name>
    <dbReference type="NCBI Taxonomy" id="927655"/>
    <lineage>
        <taxon>Bacteria</taxon>
        <taxon>Bacillati</taxon>
        <taxon>Actinomycetota</taxon>
        <taxon>Actinomycetes</taxon>
        <taxon>Mycobacteriales</taxon>
        <taxon>Corynebacteriaceae</taxon>
        <taxon>Corynebacterium</taxon>
    </lineage>
</organism>
<gene>
    <name evidence="2" type="ORF">FHU32_000542</name>
</gene>